<sequence length="158" mass="17716">LLLQTGIRLSEIARLTLDDMELPVRISQDPGTVGRLHVVGKGRKDRWIPLNYKACRALKTLLKVRPEASLNALFVTKFQAQMGPRAFQWVVKKHLAEAGIKGASVHTLRHTFATHHVAQGTSLRTVQEMLGHADLKTTSIYVQLAQEVVRKELQEHAL</sequence>
<accession>X1MKY8</accession>
<dbReference type="GO" id="GO:0003677">
    <property type="term" value="F:DNA binding"/>
    <property type="evidence" value="ECO:0007669"/>
    <property type="project" value="InterPro"/>
</dbReference>
<feature type="non-terminal residue" evidence="5">
    <location>
        <position position="1"/>
    </location>
</feature>
<dbReference type="AlphaFoldDB" id="X1MKY8"/>
<evidence type="ECO:0000256" key="2">
    <source>
        <dbReference type="ARBA" id="ARBA00022908"/>
    </source>
</evidence>
<reference evidence="5" key="1">
    <citation type="journal article" date="2014" name="Front. Microbiol.">
        <title>High frequency of phylogenetically diverse reductive dehalogenase-homologous genes in deep subseafloor sedimentary metagenomes.</title>
        <authorList>
            <person name="Kawai M."/>
            <person name="Futagami T."/>
            <person name="Toyoda A."/>
            <person name="Takaki Y."/>
            <person name="Nishi S."/>
            <person name="Hori S."/>
            <person name="Arai W."/>
            <person name="Tsubouchi T."/>
            <person name="Morono Y."/>
            <person name="Uchiyama I."/>
            <person name="Ito T."/>
            <person name="Fujiyama A."/>
            <person name="Inagaki F."/>
            <person name="Takami H."/>
        </authorList>
    </citation>
    <scope>NUCLEOTIDE SEQUENCE</scope>
    <source>
        <strain evidence="5">Expedition CK06-06</strain>
    </source>
</reference>
<evidence type="ECO:0000313" key="5">
    <source>
        <dbReference type="EMBL" id="GAI18741.1"/>
    </source>
</evidence>
<dbReference type="InterPro" id="IPR002104">
    <property type="entry name" value="Integrase_catalytic"/>
</dbReference>
<dbReference type="PANTHER" id="PTHR30349:SF77">
    <property type="entry name" value="TYROSINE RECOMBINASE XERC"/>
    <property type="match status" value="1"/>
</dbReference>
<dbReference type="InterPro" id="IPR050090">
    <property type="entry name" value="Tyrosine_recombinase_XerCD"/>
</dbReference>
<evidence type="ECO:0000256" key="1">
    <source>
        <dbReference type="ARBA" id="ARBA00004496"/>
    </source>
</evidence>
<dbReference type="GO" id="GO:0006310">
    <property type="term" value="P:DNA recombination"/>
    <property type="evidence" value="ECO:0007669"/>
    <property type="project" value="UniProtKB-KW"/>
</dbReference>
<dbReference type="PROSITE" id="PS51898">
    <property type="entry name" value="TYR_RECOMBINASE"/>
    <property type="match status" value="1"/>
</dbReference>
<gene>
    <name evidence="5" type="ORF">S06H3_34753</name>
</gene>
<evidence type="ECO:0000259" key="4">
    <source>
        <dbReference type="PROSITE" id="PS51898"/>
    </source>
</evidence>
<comment type="subcellular location">
    <subcellularLocation>
        <location evidence="1">Cytoplasm</location>
    </subcellularLocation>
</comment>
<dbReference type="InterPro" id="IPR011010">
    <property type="entry name" value="DNA_brk_join_enz"/>
</dbReference>
<dbReference type="Gene3D" id="1.10.443.10">
    <property type="entry name" value="Intergrase catalytic core"/>
    <property type="match status" value="1"/>
</dbReference>
<keyword evidence="3" id="KW-0233">DNA recombination</keyword>
<comment type="caution">
    <text evidence="5">The sequence shown here is derived from an EMBL/GenBank/DDBJ whole genome shotgun (WGS) entry which is preliminary data.</text>
</comment>
<dbReference type="GO" id="GO:0015074">
    <property type="term" value="P:DNA integration"/>
    <property type="evidence" value="ECO:0007669"/>
    <property type="project" value="UniProtKB-KW"/>
</dbReference>
<dbReference type="Pfam" id="PF00589">
    <property type="entry name" value="Phage_integrase"/>
    <property type="match status" value="1"/>
</dbReference>
<proteinExistence type="predicted"/>
<feature type="domain" description="Tyr recombinase" evidence="4">
    <location>
        <begin position="1"/>
        <end position="154"/>
    </location>
</feature>
<keyword evidence="2" id="KW-0229">DNA integration</keyword>
<dbReference type="GO" id="GO:0005737">
    <property type="term" value="C:cytoplasm"/>
    <property type="evidence" value="ECO:0007669"/>
    <property type="project" value="UniProtKB-SubCell"/>
</dbReference>
<name>X1MKY8_9ZZZZ</name>
<dbReference type="EMBL" id="BARV01020893">
    <property type="protein sequence ID" value="GAI18741.1"/>
    <property type="molecule type" value="Genomic_DNA"/>
</dbReference>
<protein>
    <recommendedName>
        <fullName evidence="4">Tyr recombinase domain-containing protein</fullName>
    </recommendedName>
</protein>
<dbReference type="InterPro" id="IPR013762">
    <property type="entry name" value="Integrase-like_cat_sf"/>
</dbReference>
<organism evidence="5">
    <name type="scientific">marine sediment metagenome</name>
    <dbReference type="NCBI Taxonomy" id="412755"/>
    <lineage>
        <taxon>unclassified sequences</taxon>
        <taxon>metagenomes</taxon>
        <taxon>ecological metagenomes</taxon>
    </lineage>
</organism>
<dbReference type="PANTHER" id="PTHR30349">
    <property type="entry name" value="PHAGE INTEGRASE-RELATED"/>
    <property type="match status" value="1"/>
</dbReference>
<dbReference type="SUPFAM" id="SSF56349">
    <property type="entry name" value="DNA breaking-rejoining enzymes"/>
    <property type="match status" value="1"/>
</dbReference>
<evidence type="ECO:0000256" key="3">
    <source>
        <dbReference type="ARBA" id="ARBA00023172"/>
    </source>
</evidence>